<keyword evidence="6" id="KW-1185">Reference proteome</keyword>
<name>A0AAV1Z7D9_9ARAC</name>
<feature type="compositionally biased region" description="Basic and acidic residues" evidence="3">
    <location>
        <begin position="281"/>
        <end position="295"/>
    </location>
</feature>
<dbReference type="InterPro" id="IPR042470">
    <property type="entry name" value="RMI1_N_C_sf"/>
</dbReference>
<proteinExistence type="predicted"/>
<feature type="region of interest" description="Disordered" evidence="3">
    <location>
        <begin position="479"/>
        <end position="553"/>
    </location>
</feature>
<feature type="compositionally biased region" description="Polar residues" evidence="3">
    <location>
        <begin position="296"/>
        <end position="315"/>
    </location>
</feature>
<dbReference type="PANTHER" id="PTHR13681:SF24">
    <property type="entry name" value="TUDOR DOMAIN-CONTAINING PROTEIN 3"/>
    <property type="match status" value="1"/>
</dbReference>
<evidence type="ECO:0000256" key="2">
    <source>
        <dbReference type="ARBA" id="ARBA00023242"/>
    </source>
</evidence>
<feature type="compositionally biased region" description="Polar residues" evidence="3">
    <location>
        <begin position="251"/>
        <end position="264"/>
    </location>
</feature>
<comment type="subcellular location">
    <subcellularLocation>
        <location evidence="1">Nucleus</location>
    </subcellularLocation>
</comment>
<evidence type="ECO:0000259" key="4">
    <source>
        <dbReference type="PROSITE" id="PS50304"/>
    </source>
</evidence>
<dbReference type="AlphaFoldDB" id="A0AAV1Z7D9"/>
<feature type="compositionally biased region" description="Basic and acidic residues" evidence="3">
    <location>
        <begin position="377"/>
        <end position="390"/>
    </location>
</feature>
<dbReference type="GO" id="GO:0005634">
    <property type="term" value="C:nucleus"/>
    <property type="evidence" value="ECO:0007669"/>
    <property type="project" value="UniProtKB-SubCell"/>
</dbReference>
<reference evidence="5 6" key="1">
    <citation type="submission" date="2024-04" db="EMBL/GenBank/DDBJ databases">
        <authorList>
            <person name="Rising A."/>
            <person name="Reimegard J."/>
            <person name="Sonavane S."/>
            <person name="Akerstrom W."/>
            <person name="Nylinder S."/>
            <person name="Hedman E."/>
            <person name="Kallberg Y."/>
        </authorList>
    </citation>
    <scope>NUCLEOTIDE SEQUENCE [LARGE SCALE GENOMIC DNA]</scope>
</reference>
<dbReference type="PANTHER" id="PTHR13681">
    <property type="entry name" value="SURVIVAL OF MOTOR NEURON-RELATED-SPLICING FACTOR 30-RELATED"/>
    <property type="match status" value="1"/>
</dbReference>
<comment type="caution">
    <text evidence="5">The sequence shown here is derived from an EMBL/GenBank/DDBJ whole genome shotgun (WGS) entry which is preliminary data.</text>
</comment>
<feature type="compositionally biased region" description="Polar residues" evidence="3">
    <location>
        <begin position="339"/>
        <end position="375"/>
    </location>
</feature>
<dbReference type="SUPFAM" id="SSF63748">
    <property type="entry name" value="Tudor/PWWP/MBT"/>
    <property type="match status" value="1"/>
</dbReference>
<organism evidence="5 6">
    <name type="scientific">Larinioides sclopetarius</name>
    <dbReference type="NCBI Taxonomy" id="280406"/>
    <lineage>
        <taxon>Eukaryota</taxon>
        <taxon>Metazoa</taxon>
        <taxon>Ecdysozoa</taxon>
        <taxon>Arthropoda</taxon>
        <taxon>Chelicerata</taxon>
        <taxon>Arachnida</taxon>
        <taxon>Araneae</taxon>
        <taxon>Araneomorphae</taxon>
        <taxon>Entelegynae</taxon>
        <taxon>Araneoidea</taxon>
        <taxon>Araneidae</taxon>
        <taxon>Larinioides</taxon>
    </lineage>
</organism>
<dbReference type="InterPro" id="IPR013894">
    <property type="entry name" value="RMI1_OB"/>
</dbReference>
<sequence length="553" mass="62933">MDISSEIRTKGWHLSKEGLEMCQEGLDRVTASAVIQKALNMDLRDIGGNFFPEDMKAAKLESVSGPGVVQIQKIKNASAPKYEYGSGAPPVLRLLLTDGNTYVNCLQWGAWKSISMDTPPGTKIYLKPGKIVMQNSFMLLNETQFTLLGGCVAPMVEKWELCKRLASHVRTKENLDGTGPPPWIPFGKPINTMKTKTSNFRALEQDGKEAKENASFKQQRLANIAEVSRVKEGKPKVFGGGKDVVKPMNAKSDSNLQSNNNPNESGYIRASRNSNEFEDNQSPRKFDNKYDKNRTNQDFNRPQPQDGTSNYGQQFTKDKRNDQRNKSSTNGYYNDKNQRTYQQKTFSNSYRENADSANSSRRFQKPSNYNENQRAPANDRYHNNDRRSNNVEDITQKTSQIKLHGYDSQNSGKVFVASKPFLKPGVEVMAKYWEDNKFYRAVVHAVGKEGTTCVVHFMEYGNYEEVLVDDVQPLQLHTGHTTGGWDAGPISFRPSHWENNNRNQDFPPISEFHHNSNRNHGQQHGHQERQRNPRQDFRPSAKLYQPPHQRQTS</sequence>
<accession>A0AAV1Z7D9</accession>
<feature type="domain" description="Tudor" evidence="4">
    <location>
        <begin position="421"/>
        <end position="481"/>
    </location>
</feature>
<dbReference type="InterPro" id="IPR047379">
    <property type="entry name" value="Tudor_TDRD3"/>
</dbReference>
<dbReference type="SMART" id="SM00333">
    <property type="entry name" value="TUDOR"/>
    <property type="match status" value="1"/>
</dbReference>
<dbReference type="Proteomes" id="UP001497382">
    <property type="component" value="Unassembled WGS sequence"/>
</dbReference>
<evidence type="ECO:0000313" key="5">
    <source>
        <dbReference type="EMBL" id="CAL1267358.1"/>
    </source>
</evidence>
<feature type="compositionally biased region" description="Basic and acidic residues" evidence="3">
    <location>
        <begin position="525"/>
        <end position="539"/>
    </location>
</feature>
<dbReference type="EMBL" id="CAXIEN010000028">
    <property type="protein sequence ID" value="CAL1267358.1"/>
    <property type="molecule type" value="Genomic_DNA"/>
</dbReference>
<protein>
    <recommendedName>
        <fullName evidence="4">Tudor domain-containing protein</fullName>
    </recommendedName>
</protein>
<feature type="region of interest" description="Disordered" evidence="3">
    <location>
        <begin position="234"/>
        <end position="397"/>
    </location>
</feature>
<feature type="compositionally biased region" description="Basic and acidic residues" evidence="3">
    <location>
        <begin position="316"/>
        <end position="325"/>
    </location>
</feature>
<gene>
    <name evidence="5" type="ORF">LARSCL_LOCUS3622</name>
</gene>
<evidence type="ECO:0000256" key="1">
    <source>
        <dbReference type="ARBA" id="ARBA00004123"/>
    </source>
</evidence>
<dbReference type="CDD" id="cd20413">
    <property type="entry name" value="Tudor_TDRD3"/>
    <property type="match status" value="1"/>
</dbReference>
<dbReference type="InterPro" id="IPR002999">
    <property type="entry name" value="Tudor"/>
</dbReference>
<dbReference type="Pfam" id="PF00567">
    <property type="entry name" value="TUDOR"/>
    <property type="match status" value="1"/>
</dbReference>
<dbReference type="SMART" id="SM01161">
    <property type="entry name" value="DUF1767"/>
    <property type="match status" value="1"/>
</dbReference>
<dbReference type="Pfam" id="PF08585">
    <property type="entry name" value="RMI1_N_C"/>
    <property type="match status" value="1"/>
</dbReference>
<evidence type="ECO:0000313" key="6">
    <source>
        <dbReference type="Proteomes" id="UP001497382"/>
    </source>
</evidence>
<dbReference type="Gene3D" id="2.40.50.770">
    <property type="entry name" value="RecQ-mediated genome instability protein Rmi1, C-terminal domain"/>
    <property type="match status" value="1"/>
</dbReference>
<dbReference type="PROSITE" id="PS50304">
    <property type="entry name" value="TUDOR"/>
    <property type="match status" value="1"/>
</dbReference>
<keyword evidence="2" id="KW-0539">Nucleus</keyword>
<dbReference type="Gene3D" id="2.30.30.140">
    <property type="match status" value="1"/>
</dbReference>
<evidence type="ECO:0000256" key="3">
    <source>
        <dbReference type="SAM" id="MobiDB-lite"/>
    </source>
</evidence>